<dbReference type="InterPro" id="IPR041589">
    <property type="entry name" value="DNAH3_AAA_lid_1"/>
</dbReference>
<feature type="coiled-coil region" evidence="14">
    <location>
        <begin position="3437"/>
        <end position="3478"/>
    </location>
</feature>
<keyword evidence="12" id="KW-0206">Cytoskeleton</keyword>
<gene>
    <name evidence="18 19" type="primary">LOC106055954</name>
</gene>
<dbReference type="Gene3D" id="1.20.920.20">
    <property type="match status" value="1"/>
</dbReference>
<evidence type="ECO:0000256" key="15">
    <source>
        <dbReference type="SAM" id="MobiDB-lite"/>
    </source>
</evidence>
<dbReference type="InterPro" id="IPR035699">
    <property type="entry name" value="AAA_6"/>
</dbReference>
<dbReference type="Pfam" id="PF18199">
    <property type="entry name" value="Dynein_C"/>
    <property type="match status" value="1"/>
</dbReference>
<dbReference type="InterPro" id="IPR024317">
    <property type="entry name" value="Dynein_heavy_chain_D4_dom"/>
</dbReference>
<dbReference type="FunFam" id="1.20.920.20:FF:000004">
    <property type="entry name" value="Dynein axonemal heavy chain 5"/>
    <property type="match status" value="1"/>
</dbReference>
<evidence type="ECO:0000256" key="9">
    <source>
        <dbReference type="ARBA" id="ARBA00023054"/>
    </source>
</evidence>
<dbReference type="Gene3D" id="1.20.920.30">
    <property type="match status" value="1"/>
</dbReference>
<proteinExistence type="inferred from homology"/>
<keyword evidence="5" id="KW-0677">Repeat</keyword>
<dbReference type="GO" id="GO:0045505">
    <property type="term" value="F:dynein intermediate chain binding"/>
    <property type="evidence" value="ECO:0007669"/>
    <property type="project" value="InterPro"/>
</dbReference>
<dbReference type="OMA" id="MGMVFMS"/>
<dbReference type="FunFam" id="3.40.50.300:FF:001221">
    <property type="entry name" value="Axonemal dynein heavy chain 8"/>
    <property type="match status" value="1"/>
</dbReference>
<dbReference type="SUPFAM" id="SSF52540">
    <property type="entry name" value="P-loop containing nucleoside triphosphate hydrolases"/>
    <property type="match status" value="4"/>
</dbReference>
<evidence type="ECO:0000313" key="19">
    <source>
        <dbReference type="RefSeq" id="XP_055861316.1"/>
    </source>
</evidence>
<dbReference type="PANTHER" id="PTHR46532:SF11">
    <property type="entry name" value="DYNEIN AXONEMAL HEAVY CHAIN 12"/>
    <property type="match status" value="1"/>
</dbReference>
<feature type="coiled-coil region" evidence="14">
    <location>
        <begin position="3189"/>
        <end position="3279"/>
    </location>
</feature>
<dbReference type="InterPro" id="IPR026983">
    <property type="entry name" value="DHC"/>
</dbReference>
<dbReference type="FunFam" id="3.40.50.300:FF:000044">
    <property type="entry name" value="Dynein heavy chain 5, axonemal"/>
    <property type="match status" value="1"/>
</dbReference>
<dbReference type="Pfam" id="PF12775">
    <property type="entry name" value="AAA_7"/>
    <property type="match status" value="1"/>
</dbReference>
<dbReference type="InterPro" id="IPR024743">
    <property type="entry name" value="Dynein_HC_stalk"/>
</dbReference>
<evidence type="ECO:0000256" key="8">
    <source>
        <dbReference type="ARBA" id="ARBA00023017"/>
    </source>
</evidence>
<accession>A0A9W2YET3</accession>
<evidence type="ECO:0000256" key="6">
    <source>
        <dbReference type="ARBA" id="ARBA00022741"/>
    </source>
</evidence>
<evidence type="ECO:0000256" key="5">
    <source>
        <dbReference type="ARBA" id="ARBA00022737"/>
    </source>
</evidence>
<keyword evidence="3" id="KW-0963">Cytoplasm</keyword>
<name>A0A9W2YET3_BIOGL</name>
<dbReference type="RefSeq" id="XP_055861315.1">
    <property type="nucleotide sequence ID" value="XM_056005340.1"/>
</dbReference>
<dbReference type="Gene3D" id="3.10.490.20">
    <property type="match status" value="1"/>
</dbReference>
<keyword evidence="9 14" id="KW-0175">Coiled coil</keyword>
<keyword evidence="11" id="KW-0505">Motor protein</keyword>
<dbReference type="FunFam" id="1.10.8.1220:FF:000001">
    <property type="entry name" value="Dynein axonemal heavy chain 5"/>
    <property type="match status" value="1"/>
</dbReference>
<comment type="similarity">
    <text evidence="2">Belongs to the dynein heavy chain family.</text>
</comment>
<dbReference type="InterPro" id="IPR027417">
    <property type="entry name" value="P-loop_NTPase"/>
</dbReference>
<dbReference type="RefSeq" id="XP_055861316.1">
    <property type="nucleotide sequence ID" value="XM_056005341.1"/>
</dbReference>
<dbReference type="GO" id="GO:0007018">
    <property type="term" value="P:microtubule-based movement"/>
    <property type="evidence" value="ECO:0007669"/>
    <property type="project" value="InterPro"/>
</dbReference>
<dbReference type="FunFam" id="3.10.490.20:FF:000003">
    <property type="entry name" value="Dynein heavy chain 5, axonemal"/>
    <property type="match status" value="1"/>
</dbReference>
<dbReference type="InterPro" id="IPR043157">
    <property type="entry name" value="Dynein_AAA1S"/>
</dbReference>
<evidence type="ECO:0000259" key="16">
    <source>
        <dbReference type="SMART" id="SM00382"/>
    </source>
</evidence>
<dbReference type="FunFam" id="1.10.8.720:FF:000004">
    <property type="entry name" value="Dynein heavy chain 5, axonemal"/>
    <property type="match status" value="1"/>
</dbReference>
<dbReference type="FunFam" id="3.40.50.300:FF:000049">
    <property type="entry name" value="Dynein, axonemal, heavy chain 5"/>
    <property type="match status" value="1"/>
</dbReference>
<dbReference type="Gene3D" id="1.10.287.2620">
    <property type="match status" value="1"/>
</dbReference>
<feature type="domain" description="AAA+ ATPase" evidence="16">
    <location>
        <begin position="2257"/>
        <end position="2412"/>
    </location>
</feature>
<keyword evidence="10" id="KW-0969">Cilium</keyword>
<keyword evidence="6" id="KW-0547">Nucleotide-binding</keyword>
<dbReference type="InterPro" id="IPR043160">
    <property type="entry name" value="Dynein_C_barrel"/>
</dbReference>
<dbReference type="GO" id="GO:0005874">
    <property type="term" value="C:microtubule"/>
    <property type="evidence" value="ECO:0007669"/>
    <property type="project" value="UniProtKB-KW"/>
</dbReference>
<dbReference type="Gene3D" id="1.10.472.130">
    <property type="match status" value="1"/>
</dbReference>
<organism evidence="17 19">
    <name type="scientific">Biomphalaria glabrata</name>
    <name type="common">Bloodfluke planorb</name>
    <name type="synonym">Freshwater snail</name>
    <dbReference type="NCBI Taxonomy" id="6526"/>
    <lineage>
        <taxon>Eukaryota</taxon>
        <taxon>Metazoa</taxon>
        <taxon>Spiralia</taxon>
        <taxon>Lophotrochozoa</taxon>
        <taxon>Mollusca</taxon>
        <taxon>Gastropoda</taxon>
        <taxon>Heterobranchia</taxon>
        <taxon>Euthyneura</taxon>
        <taxon>Panpulmonata</taxon>
        <taxon>Hygrophila</taxon>
        <taxon>Lymnaeoidea</taxon>
        <taxon>Planorbidae</taxon>
        <taxon>Biomphalaria</taxon>
    </lineage>
</organism>
<dbReference type="PANTHER" id="PTHR46532">
    <property type="entry name" value="MALE FERTILITY FACTOR KL5"/>
    <property type="match status" value="1"/>
</dbReference>
<reference evidence="18 19" key="1">
    <citation type="submission" date="2025-04" db="UniProtKB">
        <authorList>
            <consortium name="RefSeq"/>
        </authorList>
    </citation>
    <scope>IDENTIFICATION</scope>
</reference>
<evidence type="ECO:0000256" key="7">
    <source>
        <dbReference type="ARBA" id="ARBA00022840"/>
    </source>
</evidence>
<keyword evidence="7" id="KW-0067">ATP-binding</keyword>
<evidence type="ECO:0000256" key="11">
    <source>
        <dbReference type="ARBA" id="ARBA00023175"/>
    </source>
</evidence>
<evidence type="ECO:0000256" key="2">
    <source>
        <dbReference type="ARBA" id="ARBA00008887"/>
    </source>
</evidence>
<dbReference type="FunFam" id="1.20.1270.280:FF:000002">
    <property type="entry name" value="Dynein heavy chain 5, axonemal"/>
    <property type="match status" value="1"/>
</dbReference>
<dbReference type="Gene3D" id="1.10.8.720">
    <property type="entry name" value="Region D6 of dynein motor"/>
    <property type="match status" value="1"/>
</dbReference>
<keyword evidence="8" id="KW-0243">Dynein</keyword>
<evidence type="ECO:0000256" key="10">
    <source>
        <dbReference type="ARBA" id="ARBA00023069"/>
    </source>
</evidence>
<keyword evidence="17" id="KW-1185">Reference proteome</keyword>
<dbReference type="Gene3D" id="3.40.50.300">
    <property type="entry name" value="P-loop containing nucleotide triphosphate hydrolases"/>
    <property type="match status" value="5"/>
</dbReference>
<dbReference type="InterPro" id="IPR041466">
    <property type="entry name" value="Dynein_AAA5_ext"/>
</dbReference>
<dbReference type="Gene3D" id="1.10.8.710">
    <property type="match status" value="1"/>
</dbReference>
<dbReference type="Pfam" id="PF08385">
    <property type="entry name" value="DHC_N1"/>
    <property type="match status" value="1"/>
</dbReference>
<dbReference type="Pfam" id="PF18198">
    <property type="entry name" value="AAA_lid_11"/>
    <property type="match status" value="1"/>
</dbReference>
<dbReference type="Gene3D" id="1.20.58.1120">
    <property type="match status" value="1"/>
</dbReference>
<dbReference type="Gene3D" id="6.10.140.1060">
    <property type="match status" value="1"/>
</dbReference>
<dbReference type="GO" id="GO:0051959">
    <property type="term" value="F:dynein light intermediate chain binding"/>
    <property type="evidence" value="ECO:0007669"/>
    <property type="project" value="InterPro"/>
</dbReference>
<dbReference type="InterPro" id="IPR035706">
    <property type="entry name" value="AAA_9"/>
</dbReference>
<dbReference type="InterPro" id="IPR003593">
    <property type="entry name" value="AAA+_ATPase"/>
</dbReference>
<dbReference type="Proteomes" id="UP001165740">
    <property type="component" value="Chromosome 12"/>
</dbReference>
<sequence>MSAKDASVSKSKVSRSKSLAASKETISTVGVDSAQIVAKEAREDRRSQILKTHKYLFLNVSHYLCLSADEVEEFALDEENSLRKLVRFTNKDETILFFQYQQRQPLTFEECGRVMGRGATSVMRLFVTSGDGVALESKCVYFLKKSPAPLEDKNISDEVIAGSFTMKAGSTILGVFSDSVSRTYYPALYHLKYWAVNKHISDQHYCTYNELFVSVDDFIQHTQWAEKHVNEMVELKTLDPDQMTILAGITTVADCLAAAQSKVIISLAEEIVNLWCQQVEMLLNAAGRIRREADDIGPKKELEFWLGRTAHFSYLLQQIRSRQAKTVFHILHICKSPVMSEWRELDMKITDQANEARDNTKYLYTLEKYCEPLYRCQPINMLDKLSGLIGTIRLIYNFSPYYTSTDKVSSLFVKITNQIVTSCKNYVSDHGTTRLWDMQKNELYTRLKHCIRLFEAYINIYTRTKKKIANTQTERPFNFSEMYIFGKIHTFRNRIDKIICLLEYCNQFSSLDSCTIEGIETLSARFNSLYLNLKKKGYDLLNYKNLAFDEDFDKFQELVDDLKLQLKKFMNVTMNNLKQSSDKLDMMKRFDSLNLDFLDIEKGYMDILTLYNYELDNLQHIYERDKEEPPIQWNLPPISGRIYWLRLMFHNIGQPIFTLQNYRPSVMKTLEGKRAIYRYNKFAFVLAKCEVLFHIAWFRSVDAAYNCLQVPILARDPKTRDLIINFDPYVYEVIKEAHYMVKLGLQVPREMIQLIHSCHNITSTYRKVQMMLTQYASLKSTIPDMFMTLMQPSLFKIDSLIFPALTTITWTSLETSNYFKELDKAFEEFSLLIKTVCDIKYTRIDAKLVQIADTLLCSLPTVSPWSVEEFLINTQENTQNLGDELNTLNLMICDTVYELLRTFVNNAVVEYKSLERIYNEEQKIGDAELTKCMLTTHTMSAIATLSLNGDQDRGPLPEDLMSRDNYKHCCLNLFEEFKTRMIDALVKCVRTSLAALRKRFLAGIPRATAQTSMQGTGDDDGKVFTGPFFSVDVELAIPNVVTNPDITKIVNALNKAVTRIIEVGKRIEIWDPPNPAIFVKLGVPMSKESTSTTLFLKKNCFKIIGENKDVMKYTTLGAIASPVGEEIKKSLKKFSEFQFIWQDEREKVLQDFMKTNPDIYEFKEQYIRLKVMEEDVANITPNVVIGPISLNTEHLKLAIQVELSEWKRAYGRELNNIMKKRVDEMTEYMASQSKLLNKPVKDLDDVRQAMASLTSVKENYIRLDEEMLPIEEAYALMSNLSMTVPKEETDRADSLRYTYEKMLEQCSQVTDVLMEVQPSFKEDLTQSVEILKIDVAAFVSDYDKKGPMEPGIPPAVANERMQNFQMQFDDLYHKHVIYSQGEDLFGLPKTEEPELLRVRKELNLLQKLYGLYNSVNTIIDGYNELSWSEVDCEKINAELTELQNRCRRLPKALKDWPAFNDLKKKIDDFNETVPLLELMANKSMQGRHWQRIQNVANYKFDFDVSSDLPMDQIMESVHLKDIMSAPLLPVKDDVEDICISAVKEKDIDAKLKQVMADWSNRTLTFMQFKNRGELLLKPGDTVETIGLLEDSLMILSSLMSNRYNAPYKPKIQTWVQNLSTTADILEQWIVVQNLWVYLEAVFVGGDIAKQLPQESKRFAAIDKSWLKVMQRAHENDNVIACCATDDTMQQILPHLQEQLELCQKSLTGYLERKRLLFPRFFFVSDPALLEILGQASDCHTIQAHLLGLFDNIKSVEFHEKVYDLILSCVSREGEKIDLETPVRCEGNVEQWLDTLMNEQQKSLHGIIREAFRAVCASEFELYTFLNNFPAQIGLLGIQILWTKTSEDALKAAKFDKKFMINANNYFLNLLNMLISKTTEDLKPMERVKYETLITIHVHQRDIFDDLTKRNVNSLSSFDWLKQARFYFNEETDVCHVDITDVVFVYQNEYLGCTDRLVITPLTDRCYITLAQALWMSMGGAPAGPAGTGKTETTKDMGRCLGKYVVVFNCSDQMDFRGLGRIYKGLAQSGAWGCFDEFNRIELPVLSVAAQQIYIVLSAKKDKKKEFIFSDGDHVSLNPEFGIFLTMNPGYAGRQELPENLKVQFRTVAMMVPDRQIIMRVKLASCGFIENIVLAQKFYTLYKLCEEQLSKQVHYDFGLRNILSVLRTLGAEKRSRQEDTENTIVMRVLRDMNLSKLVDEDEPLFLSLISDLFPGINLDSATYTELQSYLKKRIEEAGLINYDAWNLKIVQLFETQRVRHGIMTLGPSGAGKTCCIRILMSALKDLGNPHKEMRMNPKAITAPQMFGRLDAATNDWTDGIFSTLWRRTLKVKKGEHVWLILDGPVDAVWIENLNSVLDDNKTLTLANGDRIPMAPTCKILFEVHNIDNASPATVSRNGMIFMSCSVLPWQPILEGWLLKRSSNESSTLLPLFESIYNDTEHFTTLNTEAKMEVLSCIKIRQMCDLLEGLIPASVEERKNMTANHMEHLFIFALMWSLGALLELDDRTKMQEFLLKHKSKLNFPKITGDETIFEYLVAADGKWLHWRNRVEEYIYPSDSVPLFTSILVPNVDNVRTDFLIELISKQNKAVLLIGEQGTAKTVMIQAAMAKANSEERLSKSFNFSSASTPGMFQRTIESYVEKRVGTTYGPPGGKSMTVFVDDINMPVINEWGDQVTNEITRQMMEMKGMYSLDKPGDFINIVDINFMAAMIHPGGGRNDIPERLKRQFCIFNCTLPSNNSIDKIFGVIGEGYFCSTRFVSIVVDLVKLLVPCTRIVWQKVKVKMLPTPAKFHYIFNLRDLSRIWQGILYIKGEECLTVRTMLNLWKHEVCRVIEDRFVNEEDKMWLQKTIQIVITEELGADIAQLLLPLPHFVDFMREAKEEAPADEEGGAGQANEEEAVEVPKIYEIVEDYDILKNRLKTYAKDYNEQVRGSNLDLVFFKDAMIHLMKISRIIRTQRGAALLVGVGGSGKQSLTKLASFMAGYSFFQITVTKAYNINNLMDDLKYLYRVAGHQGKGITFIFSDNEIKDESFLEYINNVLSSGEISNLFARDEIDEITGELIGVMKKEFPKRPPTQENLYEYFMSRARANLHTVLCFSPVGNKFRMRSLKFPGLISGCTMDWFSKWPRDALVAVALHFLGPFQMEATNDVKTNLIEMMGIVHDGVALVCIDYFERFRRQANVTPKSYLSFLDGYKTLYISKVEELQELERKMNVGLEKLAEAAESVDLLSKELVVKEKELEVANKAADKIVAEVAVMAEAAEKVKASVQKVKDRAQNIVDEIAADKAVAEVKLEAAKPALQAAEDALKTIKPSDIATVKKLGKPPHLIMRIMDCCLILFRKKIDFLEQDPERLCPKPSWQEALKLMGQMSFLQQLMDFPKDTITGETVELMEPYMRMEDYTFESALKVCGQVAGLLSWTNAMAFFYGINKEVLPLKANLVKQEARLKSASTELSVAQAALDEKQAELNVVQAKYNGAMSKKKALMDDAESCRKKMDAATSLISGLGGEQVRWTAQSLEFRDQITRLTGDVLICTGFLSYAGPFNQDFRTKLIHNWSAELGFRKIPFTKNMNILDSLVDTTTVSEWNIEGLPGDELSVQNGIITTKASRFPLLIDPQGQGKSWIKSREKKRHLQVSSLNHKYFRQHLEDALSLGRPMLIEDVEEDLDPSLDNVLEKNFIKSGSMYKVKVGDKECDVMNTFYLYITTKLANPVYTPEISARTSIIDFTVTQKGLEDQLLGRVILTEKAELEEERSKLVLDVTSNKRRIKELEENLLYKLTSIQGSLVEDVTLIEVLNTTKKTAAEVSEKLAIAAETEVEINTAREEFRPVAARGSILYFLLCDLVMVNRMYSISLTQFLVLFDNSMHRSKPHPQTQKRILNIIEYLTYEVWTYTSRSLYNQDRLLFTLLLAIKIDMAKGNVKMQEFQIFIKGGAALDLNAVTPKPVRWITDMTWLNLVMLSSLSAFSNILTQVSNNDKAWRNWFDKPSPEEETIPENYSNTLEPFSKLLLIRCWCPDRTSVQARKYISYSLGLKFTEAIILDLEAMVEETNPRIPLIALLSMGSDPTNEIETLAKKLEIPFHAVSMGQGQEVHSRKLISNFMEHGGWALLQNCHLCLQYLDEVLSTILETENISFQFRLWITTEVHNSFSIGLLQVSVKFTNDPPQGIKAGLKRTYTSLSQEFIDIFNLPQWRPLLYTVSFLHTVVQERRKFGPLGWNIPYEFNSSDWGASVQFIQNHLDDMDIKRGISWPTVRYMIGEVQYGGRVTDDYDKRLLNTFTRVWFGDFMFNDSFQFYKNYKIARNRIMAEILDFIEALPPVDSPEALGLHPNADVTYQTNTAKQVLDTIVSIQPKDSSGGGGETRETVVYRLADEMLSKLPADYIPWDVKAQLKKMGNLQPLNIFLRQEIDRMQKIITIVRLTLGDLKLAIEGTIIMSENLRDALDNLFDARVPKRWIRFSWQSSTIGFWFTELLERNAQFFTWIFSGRPNLFWMTGFFNPQGFLTAMRQEVTRAHKGWALDTVTLHNDMTKYYKEDINTSPPEGVFIYGLYLDGAGWDRRSLKLCESQPKVLFIALPVVHIYAINSTAPKDPKLYQCPVYKKPCRTDLTFITTILMRTSQSPDHWILRGVAALCDIK</sequence>
<evidence type="ECO:0000313" key="18">
    <source>
        <dbReference type="RefSeq" id="XP_055861315.1"/>
    </source>
</evidence>
<dbReference type="Gene3D" id="1.20.140.100">
    <property type="entry name" value="Dynein heavy chain, N-terminal domain 2"/>
    <property type="match status" value="1"/>
</dbReference>
<evidence type="ECO:0000313" key="17">
    <source>
        <dbReference type="Proteomes" id="UP001165740"/>
    </source>
</evidence>
<dbReference type="InterPro" id="IPR042222">
    <property type="entry name" value="Dynein_2_N"/>
</dbReference>
<dbReference type="GO" id="GO:0008569">
    <property type="term" value="F:minus-end-directed microtubule motor activity"/>
    <property type="evidence" value="ECO:0007669"/>
    <property type="project" value="InterPro"/>
</dbReference>
<dbReference type="Pfam" id="PF17852">
    <property type="entry name" value="Dynein_AAA_lid"/>
    <property type="match status" value="1"/>
</dbReference>
<dbReference type="Pfam" id="PF12781">
    <property type="entry name" value="AAA_9"/>
    <property type="match status" value="1"/>
</dbReference>
<feature type="compositionally biased region" description="Low complexity" evidence="15">
    <location>
        <begin position="1"/>
        <end position="23"/>
    </location>
</feature>
<dbReference type="Gene3D" id="1.10.8.1220">
    <property type="match status" value="1"/>
</dbReference>
<dbReference type="InterPro" id="IPR004273">
    <property type="entry name" value="Dynein_heavy_D6_P-loop"/>
</dbReference>
<dbReference type="GO" id="GO:0005858">
    <property type="term" value="C:axonemal dynein complex"/>
    <property type="evidence" value="ECO:0007669"/>
    <property type="project" value="TreeGrafter"/>
</dbReference>
<dbReference type="Pfam" id="PF12774">
    <property type="entry name" value="AAA_6"/>
    <property type="match status" value="1"/>
</dbReference>
<dbReference type="GO" id="GO:0097729">
    <property type="term" value="C:9+2 motile cilium"/>
    <property type="evidence" value="ECO:0007669"/>
    <property type="project" value="UniProtKB-ARBA"/>
</dbReference>
<dbReference type="Pfam" id="PF12777">
    <property type="entry name" value="MT"/>
    <property type="match status" value="1"/>
</dbReference>
<dbReference type="InterPro" id="IPR013602">
    <property type="entry name" value="Dynein_heavy_linker"/>
</dbReference>
<dbReference type="FunFam" id="1.20.140.100:FF:000003">
    <property type="entry name" value="Dynein, axonemal, heavy chain 5"/>
    <property type="match status" value="1"/>
</dbReference>
<dbReference type="InterPro" id="IPR041228">
    <property type="entry name" value="Dynein_C"/>
</dbReference>
<dbReference type="Gene3D" id="3.20.180.20">
    <property type="entry name" value="Dynein heavy chain, N-terminal domain 2"/>
    <property type="match status" value="1"/>
</dbReference>
<evidence type="ECO:0000256" key="12">
    <source>
        <dbReference type="ARBA" id="ARBA00023212"/>
    </source>
</evidence>
<dbReference type="FunFam" id="1.20.58.1120:FF:000004">
    <property type="entry name" value="Dynein axonemal heavy chain 5"/>
    <property type="match status" value="1"/>
</dbReference>
<comment type="subcellular location">
    <subcellularLocation>
        <location evidence="1">Cytoplasm</location>
        <location evidence="1">Cytoskeleton</location>
        <location evidence="1">Cilium axoneme</location>
    </subcellularLocation>
</comment>
<protein>
    <submittedName>
        <fullName evidence="18 19">Dynein axonemal heavy chain 8-like isoform X1</fullName>
    </submittedName>
</protein>
<dbReference type="FunFam" id="3.40.50.300:FF:002141">
    <property type="entry name" value="Dynein heavy chain"/>
    <property type="match status" value="1"/>
</dbReference>
<evidence type="ECO:0000256" key="13">
    <source>
        <dbReference type="ARBA" id="ARBA00023273"/>
    </source>
</evidence>
<dbReference type="InterPro" id="IPR042228">
    <property type="entry name" value="Dynein_linker_3"/>
</dbReference>
<dbReference type="InterPro" id="IPR041658">
    <property type="entry name" value="AAA_lid_11"/>
</dbReference>
<dbReference type="Pfam" id="PF12780">
    <property type="entry name" value="AAA_8"/>
    <property type="match status" value="1"/>
</dbReference>
<dbReference type="OrthoDB" id="447173at2759"/>
<evidence type="ECO:0000256" key="3">
    <source>
        <dbReference type="ARBA" id="ARBA00022490"/>
    </source>
</evidence>
<keyword evidence="4" id="KW-0493">Microtubule</keyword>
<dbReference type="Pfam" id="PF03028">
    <property type="entry name" value="Dynein_heavy"/>
    <property type="match status" value="1"/>
</dbReference>
<feature type="domain" description="AAA+ ATPase" evidence="16">
    <location>
        <begin position="1978"/>
        <end position="2122"/>
    </location>
</feature>
<dbReference type="Pfam" id="PF17857">
    <property type="entry name" value="AAA_lid_1"/>
    <property type="match status" value="1"/>
</dbReference>
<dbReference type="Gene3D" id="1.20.1270.280">
    <property type="match status" value="1"/>
</dbReference>
<dbReference type="GeneID" id="106055954"/>
<keyword evidence="13" id="KW-0966">Cell projection</keyword>
<dbReference type="GO" id="GO:0005524">
    <property type="term" value="F:ATP binding"/>
    <property type="evidence" value="ECO:0007669"/>
    <property type="project" value="UniProtKB-KW"/>
</dbReference>
<dbReference type="InterPro" id="IPR042219">
    <property type="entry name" value="AAA_lid_11_sf"/>
</dbReference>
<evidence type="ECO:0000256" key="4">
    <source>
        <dbReference type="ARBA" id="ARBA00022701"/>
    </source>
</evidence>
<dbReference type="SMART" id="SM00382">
    <property type="entry name" value="AAA"/>
    <property type="match status" value="3"/>
</dbReference>
<evidence type="ECO:0000256" key="1">
    <source>
        <dbReference type="ARBA" id="ARBA00004430"/>
    </source>
</evidence>
<feature type="domain" description="AAA+ ATPase" evidence="16">
    <location>
        <begin position="2584"/>
        <end position="2752"/>
    </location>
</feature>
<dbReference type="FunFam" id="1.20.920.30:FF:000004">
    <property type="entry name" value="Dynein axonemal heavy chain 5"/>
    <property type="match status" value="1"/>
</dbReference>
<dbReference type="FunFam" id="3.40.50.300:FF:000543">
    <property type="entry name" value="Dynein axonemal heavy chain 5"/>
    <property type="match status" value="1"/>
</dbReference>
<dbReference type="FunFam" id="3.20.180.20:FF:000001">
    <property type="entry name" value="Dynein axonemal heavy chain 5"/>
    <property type="match status" value="1"/>
</dbReference>
<dbReference type="FunFam" id="3.40.50.300:FF:000320">
    <property type="entry name" value="Dynein, axonemal, heavy chain 5"/>
    <property type="match status" value="1"/>
</dbReference>
<dbReference type="InterPro" id="IPR013594">
    <property type="entry name" value="Dynein_heavy_tail"/>
</dbReference>
<evidence type="ECO:0000256" key="14">
    <source>
        <dbReference type="SAM" id="Coils"/>
    </source>
</evidence>
<dbReference type="FunFam" id="1.10.8.710:FF:000003">
    <property type="entry name" value="Dynein axonemal heavy chain 5"/>
    <property type="match status" value="1"/>
</dbReference>
<feature type="region of interest" description="Disordered" evidence="15">
    <location>
        <begin position="1"/>
        <end position="24"/>
    </location>
</feature>
<dbReference type="Pfam" id="PF08393">
    <property type="entry name" value="DHC_N2"/>
    <property type="match status" value="1"/>
</dbReference>